<comment type="caution">
    <text evidence="12">The sequence shown here is derived from an EMBL/GenBank/DDBJ whole genome shotgun (WGS) entry which is preliminary data.</text>
</comment>
<name>A0ABS6D7X3_9FIRM</name>
<dbReference type="EC" id="2.7.13.3" evidence="3"/>
<dbReference type="RefSeq" id="WP_216244200.1">
    <property type="nucleotide sequence ID" value="NZ_JABACJ020000020.1"/>
</dbReference>
<dbReference type="Pfam" id="PF02518">
    <property type="entry name" value="HATPase_c"/>
    <property type="match status" value="1"/>
</dbReference>
<dbReference type="InterPro" id="IPR050351">
    <property type="entry name" value="BphY/WalK/GraS-like"/>
</dbReference>
<evidence type="ECO:0000313" key="13">
    <source>
        <dbReference type="Proteomes" id="UP000723714"/>
    </source>
</evidence>
<keyword evidence="6 10" id="KW-0812">Transmembrane</keyword>
<dbReference type="Proteomes" id="UP000723714">
    <property type="component" value="Unassembled WGS sequence"/>
</dbReference>
<evidence type="ECO:0000256" key="4">
    <source>
        <dbReference type="ARBA" id="ARBA00022475"/>
    </source>
</evidence>
<evidence type="ECO:0000256" key="10">
    <source>
        <dbReference type="SAM" id="Phobius"/>
    </source>
</evidence>
<evidence type="ECO:0000256" key="8">
    <source>
        <dbReference type="ARBA" id="ARBA00022989"/>
    </source>
</evidence>
<feature type="transmembrane region" description="Helical" evidence="10">
    <location>
        <begin position="37"/>
        <end position="55"/>
    </location>
</feature>
<evidence type="ECO:0000256" key="1">
    <source>
        <dbReference type="ARBA" id="ARBA00000085"/>
    </source>
</evidence>
<gene>
    <name evidence="12" type="ORF">HGO97_017360</name>
</gene>
<accession>A0ABS6D7X3</accession>
<evidence type="ECO:0000256" key="5">
    <source>
        <dbReference type="ARBA" id="ARBA00022679"/>
    </source>
</evidence>
<feature type="domain" description="Histidine kinase" evidence="11">
    <location>
        <begin position="126"/>
        <end position="333"/>
    </location>
</feature>
<evidence type="ECO:0000256" key="7">
    <source>
        <dbReference type="ARBA" id="ARBA00022777"/>
    </source>
</evidence>
<dbReference type="InterPro" id="IPR005467">
    <property type="entry name" value="His_kinase_dom"/>
</dbReference>
<evidence type="ECO:0000313" key="12">
    <source>
        <dbReference type="EMBL" id="MBU3877574.1"/>
    </source>
</evidence>
<dbReference type="PANTHER" id="PTHR45453:SF2">
    <property type="entry name" value="HISTIDINE KINASE"/>
    <property type="match status" value="1"/>
</dbReference>
<dbReference type="EMBL" id="JABACJ020000020">
    <property type="protein sequence ID" value="MBU3877574.1"/>
    <property type="molecule type" value="Genomic_DNA"/>
</dbReference>
<keyword evidence="7 12" id="KW-0418">Kinase</keyword>
<feature type="transmembrane region" description="Helical" evidence="10">
    <location>
        <begin position="12"/>
        <end position="31"/>
    </location>
</feature>
<keyword evidence="13" id="KW-1185">Reference proteome</keyword>
<keyword evidence="5" id="KW-0808">Transferase</keyword>
<reference evidence="12 13" key="1">
    <citation type="submission" date="2021-06" db="EMBL/GenBank/DDBJ databases">
        <title>Faecalicatena sp. nov. isolated from porcine feces.</title>
        <authorList>
            <person name="Oh B.S."/>
            <person name="Lee J.H."/>
        </authorList>
    </citation>
    <scope>NUCLEOTIDE SEQUENCE [LARGE SCALE GENOMIC DNA]</scope>
    <source>
        <strain evidence="12 13">AGMB00832</strain>
    </source>
</reference>
<dbReference type="InterPro" id="IPR003661">
    <property type="entry name" value="HisK_dim/P_dom"/>
</dbReference>
<evidence type="ECO:0000259" key="11">
    <source>
        <dbReference type="PROSITE" id="PS50109"/>
    </source>
</evidence>
<evidence type="ECO:0000256" key="3">
    <source>
        <dbReference type="ARBA" id="ARBA00012438"/>
    </source>
</evidence>
<dbReference type="PROSITE" id="PS50109">
    <property type="entry name" value="HIS_KIN"/>
    <property type="match status" value="1"/>
</dbReference>
<keyword evidence="9 10" id="KW-0472">Membrane</keyword>
<dbReference type="InterPro" id="IPR003594">
    <property type="entry name" value="HATPase_dom"/>
</dbReference>
<dbReference type="SMART" id="SM00387">
    <property type="entry name" value="HATPase_c"/>
    <property type="match status" value="1"/>
</dbReference>
<comment type="subcellular location">
    <subcellularLocation>
        <location evidence="2">Cell membrane</location>
        <topology evidence="2">Multi-pass membrane protein</topology>
    </subcellularLocation>
</comment>
<evidence type="ECO:0000256" key="2">
    <source>
        <dbReference type="ARBA" id="ARBA00004651"/>
    </source>
</evidence>
<sequence length="339" mass="38891">MSIGEYIKDKWASICIEVLTCILTTVFLIFMEVEIPAVAVVEAIFVLGVLGQFFYDCVQKKRYYDELAETWNDLEEKSYLCEVIDPPYFYDGKLMYQIIKQSGKYLNDVIAAQQQEMLDYKEYIQTWAHEIKTPIAVQELIIENNRNPVTSSLEEEAHKITAYVEQMMYYTKSGSLESDYIIQHVGLKKLVMEVIRKHSKMMVGAGVIPKLENLDYEVLTDPKWMEFILGQIVMNSVKYCDPKKKPYILFRAVMEDKSIILSIADNGIGIPKGDISRVFRKGFTGENGRVYKKSTGMGLYLCKDLCEKMQVPLEISSTQGEGTKLSLRLKMWDGDAGQQ</sequence>
<evidence type="ECO:0000256" key="9">
    <source>
        <dbReference type="ARBA" id="ARBA00023136"/>
    </source>
</evidence>
<dbReference type="CDD" id="cd00082">
    <property type="entry name" value="HisKA"/>
    <property type="match status" value="1"/>
</dbReference>
<dbReference type="PANTHER" id="PTHR45453">
    <property type="entry name" value="PHOSPHATE REGULON SENSOR PROTEIN PHOR"/>
    <property type="match status" value="1"/>
</dbReference>
<comment type="catalytic activity">
    <reaction evidence="1">
        <text>ATP + protein L-histidine = ADP + protein N-phospho-L-histidine.</text>
        <dbReference type="EC" id="2.7.13.3"/>
    </reaction>
</comment>
<keyword evidence="8 10" id="KW-1133">Transmembrane helix</keyword>
<evidence type="ECO:0000256" key="6">
    <source>
        <dbReference type="ARBA" id="ARBA00022692"/>
    </source>
</evidence>
<dbReference type="GO" id="GO:0016301">
    <property type="term" value="F:kinase activity"/>
    <property type="evidence" value="ECO:0007669"/>
    <property type="project" value="UniProtKB-KW"/>
</dbReference>
<organism evidence="12 13">
    <name type="scientific">Faecalicatena faecalis</name>
    <dbReference type="NCBI Taxonomy" id="2726362"/>
    <lineage>
        <taxon>Bacteria</taxon>
        <taxon>Bacillati</taxon>
        <taxon>Bacillota</taxon>
        <taxon>Clostridia</taxon>
        <taxon>Lachnospirales</taxon>
        <taxon>Lachnospiraceae</taxon>
        <taxon>Faecalicatena</taxon>
    </lineage>
</organism>
<keyword evidence="4" id="KW-1003">Cell membrane</keyword>
<protein>
    <recommendedName>
        <fullName evidence="3">histidine kinase</fullName>
        <ecNumber evidence="3">2.7.13.3</ecNumber>
    </recommendedName>
</protein>
<proteinExistence type="predicted"/>